<dbReference type="GO" id="GO:0003700">
    <property type="term" value="F:DNA-binding transcription factor activity"/>
    <property type="evidence" value="ECO:0007669"/>
    <property type="project" value="InterPro"/>
</dbReference>
<proteinExistence type="predicted"/>
<dbReference type="RefSeq" id="WP_136819977.1">
    <property type="nucleotide sequence ID" value="NZ_BMJX01000002.1"/>
</dbReference>
<keyword evidence="3" id="KW-0804">Transcription</keyword>
<evidence type="ECO:0000313" key="5">
    <source>
        <dbReference type="EMBL" id="TJY66628.1"/>
    </source>
</evidence>
<dbReference type="SUPFAM" id="SSF46689">
    <property type="entry name" value="Homeodomain-like"/>
    <property type="match status" value="2"/>
</dbReference>
<dbReference type="GO" id="GO:0043565">
    <property type="term" value="F:sequence-specific DNA binding"/>
    <property type="evidence" value="ECO:0007669"/>
    <property type="project" value="InterPro"/>
</dbReference>
<dbReference type="PANTHER" id="PTHR43280:SF2">
    <property type="entry name" value="HTH-TYPE TRANSCRIPTIONAL REGULATOR EXSA"/>
    <property type="match status" value="1"/>
</dbReference>
<feature type="domain" description="HTH araC/xylS-type" evidence="4">
    <location>
        <begin position="164"/>
        <end position="262"/>
    </location>
</feature>
<evidence type="ECO:0000259" key="4">
    <source>
        <dbReference type="PROSITE" id="PS01124"/>
    </source>
</evidence>
<dbReference type="AlphaFoldDB" id="A0A4U0H4U2"/>
<gene>
    <name evidence="5" type="ORF">FAZ19_06820</name>
</gene>
<dbReference type="OrthoDB" id="9816011at2"/>
<dbReference type="Pfam" id="PF12833">
    <property type="entry name" value="HTH_18"/>
    <property type="match status" value="1"/>
</dbReference>
<sequence length="270" mass="30960">MPKVQIATLPCIQDIKDGDIEIRLFGQFNTEIHFHEKVQLVSPEMGTVYLYSEKGNFCIPAGHYAYISSCVNHKLVSRSHNLKLKTIFLDMCDDRYISDMGAITIFPPSSLLDNLLAFGEQYWLDNNNYDLKVSGLSYLKKVLPYILTSPLKLYTQPPQSEALLRVAEHIASSLNENITISSISTFINIPQRTLSRLFKSETGMTIFQFIKLSRMQMALELMEDKSLNINEIVYRIGYESTSTFSNLFKQLMGTSPQKYRQDFLTRHGKK</sequence>
<reference evidence="5 6" key="1">
    <citation type="submission" date="2019-04" db="EMBL/GenBank/DDBJ databases">
        <title>Sphingobacterium olei sp. nov., isolated from oil-contaminated soil.</title>
        <authorList>
            <person name="Liu B."/>
        </authorList>
    </citation>
    <scope>NUCLEOTIDE SEQUENCE [LARGE SCALE GENOMIC DNA]</scope>
    <source>
        <strain evidence="5 6">Y3L14</strain>
    </source>
</reference>
<evidence type="ECO:0000256" key="3">
    <source>
        <dbReference type="ARBA" id="ARBA00023163"/>
    </source>
</evidence>
<dbReference type="PRINTS" id="PR00032">
    <property type="entry name" value="HTHARAC"/>
</dbReference>
<dbReference type="PROSITE" id="PS01124">
    <property type="entry name" value="HTH_ARAC_FAMILY_2"/>
    <property type="match status" value="1"/>
</dbReference>
<dbReference type="InterPro" id="IPR009057">
    <property type="entry name" value="Homeodomain-like_sf"/>
</dbReference>
<accession>A0A4U0H4U2</accession>
<evidence type="ECO:0000256" key="2">
    <source>
        <dbReference type="ARBA" id="ARBA00023125"/>
    </source>
</evidence>
<dbReference type="InterPro" id="IPR018060">
    <property type="entry name" value="HTH_AraC"/>
</dbReference>
<keyword evidence="1" id="KW-0805">Transcription regulation</keyword>
<evidence type="ECO:0000256" key="1">
    <source>
        <dbReference type="ARBA" id="ARBA00023015"/>
    </source>
</evidence>
<evidence type="ECO:0000313" key="6">
    <source>
        <dbReference type="Proteomes" id="UP000309872"/>
    </source>
</evidence>
<dbReference type="EMBL" id="SUKA01000002">
    <property type="protein sequence ID" value="TJY66628.1"/>
    <property type="molecule type" value="Genomic_DNA"/>
</dbReference>
<protein>
    <submittedName>
        <fullName evidence="5">Helix-turn-helix domain-containing protein</fullName>
    </submittedName>
</protein>
<dbReference type="SMART" id="SM00342">
    <property type="entry name" value="HTH_ARAC"/>
    <property type="match status" value="1"/>
</dbReference>
<comment type="caution">
    <text evidence="5">The sequence shown here is derived from an EMBL/GenBank/DDBJ whole genome shotgun (WGS) entry which is preliminary data.</text>
</comment>
<name>A0A4U0H4U2_9SPHI</name>
<dbReference type="InterPro" id="IPR020449">
    <property type="entry name" value="Tscrpt_reg_AraC-type_HTH"/>
</dbReference>
<keyword evidence="6" id="KW-1185">Reference proteome</keyword>
<dbReference type="Proteomes" id="UP000309872">
    <property type="component" value="Unassembled WGS sequence"/>
</dbReference>
<organism evidence="5 6">
    <name type="scientific">Sphingobacterium alkalisoli</name>
    <dbReference type="NCBI Taxonomy" id="1874115"/>
    <lineage>
        <taxon>Bacteria</taxon>
        <taxon>Pseudomonadati</taxon>
        <taxon>Bacteroidota</taxon>
        <taxon>Sphingobacteriia</taxon>
        <taxon>Sphingobacteriales</taxon>
        <taxon>Sphingobacteriaceae</taxon>
        <taxon>Sphingobacterium</taxon>
    </lineage>
</organism>
<keyword evidence="2" id="KW-0238">DNA-binding</keyword>
<dbReference type="PANTHER" id="PTHR43280">
    <property type="entry name" value="ARAC-FAMILY TRANSCRIPTIONAL REGULATOR"/>
    <property type="match status" value="1"/>
</dbReference>
<dbReference type="Gene3D" id="1.10.10.60">
    <property type="entry name" value="Homeodomain-like"/>
    <property type="match status" value="2"/>
</dbReference>